<evidence type="ECO:0000313" key="3">
    <source>
        <dbReference type="Proteomes" id="UP001596207"/>
    </source>
</evidence>
<dbReference type="RefSeq" id="WP_353900560.1">
    <property type="nucleotide sequence ID" value="NZ_CP158970.1"/>
</dbReference>
<dbReference type="Proteomes" id="UP001596207">
    <property type="component" value="Unassembled WGS sequence"/>
</dbReference>
<dbReference type="Pfam" id="PF13191">
    <property type="entry name" value="AAA_16"/>
    <property type="match status" value="1"/>
</dbReference>
<comment type="caution">
    <text evidence="2">The sequence shown here is derived from an EMBL/GenBank/DDBJ whole genome shotgun (WGS) entry which is preliminary data.</text>
</comment>
<feature type="domain" description="Orc1-like AAA ATPase" evidence="1">
    <location>
        <begin position="44"/>
        <end position="191"/>
    </location>
</feature>
<proteinExistence type="predicted"/>
<name>A0ABW1HGV0_9ACTN</name>
<evidence type="ECO:0000313" key="2">
    <source>
        <dbReference type="EMBL" id="MFC5940465.1"/>
    </source>
</evidence>
<dbReference type="InterPro" id="IPR027417">
    <property type="entry name" value="P-loop_NTPase"/>
</dbReference>
<reference evidence="3" key="1">
    <citation type="journal article" date="2019" name="Int. J. Syst. Evol. Microbiol.">
        <title>The Global Catalogue of Microorganisms (GCM) 10K type strain sequencing project: providing services to taxonomists for standard genome sequencing and annotation.</title>
        <authorList>
            <consortium name="The Broad Institute Genomics Platform"/>
            <consortium name="The Broad Institute Genome Sequencing Center for Infectious Disease"/>
            <person name="Wu L."/>
            <person name="Ma J."/>
        </authorList>
    </citation>
    <scope>NUCLEOTIDE SEQUENCE [LARGE SCALE GENOMIC DNA]</scope>
    <source>
        <strain evidence="3">CGMCC 4.7173</strain>
    </source>
</reference>
<keyword evidence="3" id="KW-1185">Reference proteome</keyword>
<dbReference type="SUPFAM" id="SSF52540">
    <property type="entry name" value="P-loop containing nucleoside triphosphate hydrolases"/>
    <property type="match status" value="1"/>
</dbReference>
<dbReference type="EMBL" id="JBHSQQ010000008">
    <property type="protein sequence ID" value="MFC5940465.1"/>
    <property type="molecule type" value="Genomic_DNA"/>
</dbReference>
<sequence>MVTDEGTGSIFEERAENLTRGQLESWTTLSSRESKVVAKLKGTGAKLLIGPRGSGKSTLMLLAYYQLLDNNEVLPVYVNYAKHLAVEPIFKTRPDATELFRQWVLAKVVLGLHETEISALSPSEDEWVDLVASSREFVEDLEIGTVPDGAARMSPTRLISHINRCIAAAGRKRAVLFFDDAAHAFSAQQQREFFEIYRQLRTRTIAPKAAVYPGVTNYSANMHIGHDAEVLEAWYRADDPAFVESMQDVLSRRLPVQMRAEFDGDRAELLHYLALASFGLPRNFLTMIQEVLDFDEDEGSHKSPSRRHADLAVERNVAIVRSVFESTGDKIPRYLNLIAEGRRLEDAFLNHISRSNSTKPVGQKVVAVGVKRPIPKEFQQVLDLMAYAGIIRKLDSQSRGSAGVFERYEMHSGFIISSNAFSLGRNPSTRDIVTCFLRRPTAGIVRGRPEAWLGEDYRSRCTLNLTACSNCGAPRVSEDAQFCMKCGRPLSDKSIYHEILQRPLTDLPIPEKKKKALKNTNLSSVQDVLLDVEFKELLRGHYIGAKWAKKIFSAAEEYVSV</sequence>
<accession>A0ABW1HGV0</accession>
<dbReference type="InterPro" id="IPR041664">
    <property type="entry name" value="AAA_16"/>
</dbReference>
<organism evidence="2 3">
    <name type="scientific">Micromonospora harpali</name>
    <dbReference type="NCBI Taxonomy" id="1490225"/>
    <lineage>
        <taxon>Bacteria</taxon>
        <taxon>Bacillati</taxon>
        <taxon>Actinomycetota</taxon>
        <taxon>Actinomycetes</taxon>
        <taxon>Micromonosporales</taxon>
        <taxon>Micromonosporaceae</taxon>
        <taxon>Micromonospora</taxon>
    </lineage>
</organism>
<gene>
    <name evidence="2" type="ORF">ACFPZ4_03105</name>
</gene>
<protein>
    <submittedName>
        <fullName evidence="2">AAA family ATPase</fullName>
    </submittedName>
</protein>
<evidence type="ECO:0000259" key="1">
    <source>
        <dbReference type="Pfam" id="PF13191"/>
    </source>
</evidence>